<dbReference type="InterPro" id="IPR036390">
    <property type="entry name" value="WH_DNA-bd_sf"/>
</dbReference>
<dbReference type="AlphaFoldDB" id="A0A380FN40"/>
<dbReference type="InterPro" id="IPR050661">
    <property type="entry name" value="BglG_antiterminators"/>
</dbReference>
<dbReference type="SUPFAM" id="SSF46785">
    <property type="entry name" value="Winged helix' DNA-binding domain"/>
    <property type="match status" value="2"/>
</dbReference>
<feature type="domain" description="Mga helix-turn-helix" evidence="3">
    <location>
        <begin position="77"/>
        <end position="161"/>
    </location>
</feature>
<evidence type="ECO:0000313" key="6">
    <source>
        <dbReference type="Proteomes" id="UP000255277"/>
    </source>
</evidence>
<proteinExistence type="predicted"/>
<evidence type="ECO:0000256" key="2">
    <source>
        <dbReference type="ARBA" id="ARBA00023163"/>
    </source>
</evidence>
<dbReference type="PANTHER" id="PTHR30185:SF12">
    <property type="entry name" value="TRANSCRIPTIONAL REGULATOR MANR"/>
    <property type="match status" value="1"/>
</dbReference>
<sequence>MLSKRQQQILTFLLEKEGFATIHHLAMQFNVSERTIQYDLEYLESMAQQLSLEIARNKNRGIKIKRHSEYMKSESVQFSSIAMHYSRDERVLYIILKLFESIEPTSSQSLASLVSVSRRTIVEDLKRVQSWVESQSLRLEYVKNKGFVIKGDESNYRKAYADRVNAYFQTHTHNIGHQLFFE</sequence>
<organism evidence="5 6">
    <name type="scientific">Staphylococcus gallinarum</name>
    <dbReference type="NCBI Taxonomy" id="1293"/>
    <lineage>
        <taxon>Bacteria</taxon>
        <taxon>Bacillati</taxon>
        <taxon>Bacillota</taxon>
        <taxon>Bacilli</taxon>
        <taxon>Bacillales</taxon>
        <taxon>Staphylococcaceae</taxon>
        <taxon>Staphylococcus</taxon>
    </lineage>
</organism>
<dbReference type="Gene3D" id="1.10.10.10">
    <property type="entry name" value="Winged helix-like DNA-binding domain superfamily/Winged helix DNA-binding domain"/>
    <property type="match status" value="2"/>
</dbReference>
<gene>
    <name evidence="5" type="ORF">NCTC12195_04680</name>
</gene>
<dbReference type="InterPro" id="IPR036388">
    <property type="entry name" value="WH-like_DNA-bd_sf"/>
</dbReference>
<dbReference type="InterPro" id="IPR013196">
    <property type="entry name" value="HTH_11"/>
</dbReference>
<keyword evidence="2" id="KW-0804">Transcription</keyword>
<feature type="domain" description="Helix-turn-helix type 11" evidence="4">
    <location>
        <begin position="5"/>
        <end position="61"/>
    </location>
</feature>
<name>A0A380FN40_STAGA</name>
<dbReference type="EMBL" id="UHDK01000001">
    <property type="protein sequence ID" value="SUM35150.1"/>
    <property type="molecule type" value="Genomic_DNA"/>
</dbReference>
<evidence type="ECO:0000259" key="3">
    <source>
        <dbReference type="Pfam" id="PF05043"/>
    </source>
</evidence>
<evidence type="ECO:0000313" key="5">
    <source>
        <dbReference type="EMBL" id="SUM35150.1"/>
    </source>
</evidence>
<keyword evidence="1" id="KW-0805">Transcription regulation</keyword>
<dbReference type="InterPro" id="IPR007737">
    <property type="entry name" value="Mga_HTH"/>
</dbReference>
<protein>
    <submittedName>
        <fullName evidence="5">Transcriptional antiterminator</fullName>
    </submittedName>
</protein>
<dbReference type="STRING" id="1293.SH09_15195"/>
<evidence type="ECO:0000259" key="4">
    <source>
        <dbReference type="Pfam" id="PF08279"/>
    </source>
</evidence>
<dbReference type="Pfam" id="PF08279">
    <property type="entry name" value="HTH_11"/>
    <property type="match status" value="1"/>
</dbReference>
<reference evidence="5 6" key="1">
    <citation type="submission" date="2018-06" db="EMBL/GenBank/DDBJ databases">
        <authorList>
            <consortium name="Pathogen Informatics"/>
            <person name="Doyle S."/>
        </authorList>
    </citation>
    <scope>NUCLEOTIDE SEQUENCE [LARGE SCALE GENOMIC DNA]</scope>
    <source>
        <strain evidence="5 6">NCTC12195</strain>
    </source>
</reference>
<evidence type="ECO:0000256" key="1">
    <source>
        <dbReference type="ARBA" id="ARBA00023015"/>
    </source>
</evidence>
<accession>A0A380FN40</accession>
<dbReference type="Proteomes" id="UP000255277">
    <property type="component" value="Unassembled WGS sequence"/>
</dbReference>
<dbReference type="PANTHER" id="PTHR30185">
    <property type="entry name" value="CRYPTIC BETA-GLUCOSIDE BGL OPERON ANTITERMINATOR"/>
    <property type="match status" value="1"/>
</dbReference>
<dbReference type="Pfam" id="PF05043">
    <property type="entry name" value="Mga"/>
    <property type="match status" value="1"/>
</dbReference>